<reference evidence="1" key="1">
    <citation type="journal article" date="2014" name="Front. Microbiol.">
        <title>High frequency of phylogenetically diverse reductive dehalogenase-homologous genes in deep subseafloor sedimentary metagenomes.</title>
        <authorList>
            <person name="Kawai M."/>
            <person name="Futagami T."/>
            <person name="Toyoda A."/>
            <person name="Takaki Y."/>
            <person name="Nishi S."/>
            <person name="Hori S."/>
            <person name="Arai W."/>
            <person name="Tsubouchi T."/>
            <person name="Morono Y."/>
            <person name="Uchiyama I."/>
            <person name="Ito T."/>
            <person name="Fujiyama A."/>
            <person name="Inagaki F."/>
            <person name="Takami H."/>
        </authorList>
    </citation>
    <scope>NUCLEOTIDE SEQUENCE</scope>
    <source>
        <strain evidence="1">Expedition CK06-06</strain>
    </source>
</reference>
<dbReference type="SUPFAM" id="SSF53756">
    <property type="entry name" value="UDP-Glycosyltransferase/glycogen phosphorylase"/>
    <property type="match status" value="1"/>
</dbReference>
<dbReference type="AlphaFoldDB" id="X0UN53"/>
<dbReference type="EMBL" id="BARS01023055">
    <property type="protein sequence ID" value="GAG07080.1"/>
    <property type="molecule type" value="Genomic_DNA"/>
</dbReference>
<feature type="non-terminal residue" evidence="1">
    <location>
        <position position="1"/>
    </location>
</feature>
<sequence>RNKKKIYILYTTKSLETLVKPFCNKHNVVLLHFNKVYWWIKWNFENLLFRKKVIFKKFVDVNYYKKKKIILESNRFFKNVFPKWKLIYNSPDFKKTFIFNEINLWPFVQKKVYEFIFYNFRDKIELILLIYRIFSKNKPNLLISFADNTEHTMPYALVTSKLRIHSLVVQHGVIGSKDGYLPSYSEKFATWGQTCKNILIENGLEAEKIVITGAHRFDRYIYINNNKKLKEEIKNSIYEEFDIEKNKKLIVLATYHGDLFSGFSYYSSET</sequence>
<evidence type="ECO:0000313" key="1">
    <source>
        <dbReference type="EMBL" id="GAG07080.1"/>
    </source>
</evidence>
<gene>
    <name evidence="1" type="ORF">S01H1_36759</name>
</gene>
<name>X0UN53_9ZZZZ</name>
<accession>X0UN53</accession>
<organism evidence="1">
    <name type="scientific">marine sediment metagenome</name>
    <dbReference type="NCBI Taxonomy" id="412755"/>
    <lineage>
        <taxon>unclassified sequences</taxon>
        <taxon>metagenomes</taxon>
        <taxon>ecological metagenomes</taxon>
    </lineage>
</organism>
<proteinExistence type="predicted"/>
<comment type="caution">
    <text evidence="1">The sequence shown here is derived from an EMBL/GenBank/DDBJ whole genome shotgun (WGS) entry which is preliminary data.</text>
</comment>
<feature type="non-terminal residue" evidence="1">
    <location>
        <position position="270"/>
    </location>
</feature>
<protein>
    <submittedName>
        <fullName evidence="1">Uncharacterized protein</fullName>
    </submittedName>
</protein>